<dbReference type="OrthoDB" id="5410741at2759"/>
<name>A0A6A5V0L1_9PLEO</name>
<dbReference type="AlphaFoldDB" id="A0A6A5V0L1"/>
<dbReference type="Proteomes" id="UP000800036">
    <property type="component" value="Unassembled WGS sequence"/>
</dbReference>
<accession>A0A6A5V0L1</accession>
<dbReference type="InterPro" id="IPR038717">
    <property type="entry name" value="Tc1-like_DDE_dom"/>
</dbReference>
<reference evidence="2" key="1">
    <citation type="journal article" date="2020" name="Stud. Mycol.">
        <title>101 Dothideomycetes genomes: a test case for predicting lifestyles and emergence of pathogens.</title>
        <authorList>
            <person name="Haridas S."/>
            <person name="Albert R."/>
            <person name="Binder M."/>
            <person name="Bloem J."/>
            <person name="Labutti K."/>
            <person name="Salamov A."/>
            <person name="Andreopoulos B."/>
            <person name="Baker S."/>
            <person name="Barry K."/>
            <person name="Bills G."/>
            <person name="Bluhm B."/>
            <person name="Cannon C."/>
            <person name="Castanera R."/>
            <person name="Culley D."/>
            <person name="Daum C."/>
            <person name="Ezra D."/>
            <person name="Gonzalez J."/>
            <person name="Henrissat B."/>
            <person name="Kuo A."/>
            <person name="Liang C."/>
            <person name="Lipzen A."/>
            <person name="Lutzoni F."/>
            <person name="Magnuson J."/>
            <person name="Mondo S."/>
            <person name="Nolan M."/>
            <person name="Ohm R."/>
            <person name="Pangilinan J."/>
            <person name="Park H.-J."/>
            <person name="Ramirez L."/>
            <person name="Alfaro M."/>
            <person name="Sun H."/>
            <person name="Tritt A."/>
            <person name="Yoshinaga Y."/>
            <person name="Zwiers L.-H."/>
            <person name="Turgeon B."/>
            <person name="Goodwin S."/>
            <person name="Spatafora J."/>
            <person name="Crous P."/>
            <person name="Grigoriev I."/>
        </authorList>
    </citation>
    <scope>NUCLEOTIDE SEQUENCE</scope>
    <source>
        <strain evidence="2">CBS 107.79</strain>
    </source>
</reference>
<sequence>HRAKTKQKMHQESGVQFRFAWPAISPDLNPIENVWRLLKHCVGKRFAHTDEDVRRYVEEEWENIEEKDFLKYIDEMPARLLAVIAARGGQTKY</sequence>
<feature type="non-terminal residue" evidence="2">
    <location>
        <position position="93"/>
    </location>
</feature>
<dbReference type="Gene3D" id="3.30.420.10">
    <property type="entry name" value="Ribonuclease H-like superfamily/Ribonuclease H"/>
    <property type="match status" value="1"/>
</dbReference>
<feature type="domain" description="Tc1-like transposase DDE" evidence="1">
    <location>
        <begin position="1"/>
        <end position="52"/>
    </location>
</feature>
<dbReference type="EMBL" id="ML976703">
    <property type="protein sequence ID" value="KAF1970200.1"/>
    <property type="molecule type" value="Genomic_DNA"/>
</dbReference>
<evidence type="ECO:0000313" key="2">
    <source>
        <dbReference type="EMBL" id="KAF1970200.1"/>
    </source>
</evidence>
<organism evidence="2 3">
    <name type="scientific">Bimuria novae-zelandiae CBS 107.79</name>
    <dbReference type="NCBI Taxonomy" id="1447943"/>
    <lineage>
        <taxon>Eukaryota</taxon>
        <taxon>Fungi</taxon>
        <taxon>Dikarya</taxon>
        <taxon>Ascomycota</taxon>
        <taxon>Pezizomycotina</taxon>
        <taxon>Dothideomycetes</taxon>
        <taxon>Pleosporomycetidae</taxon>
        <taxon>Pleosporales</taxon>
        <taxon>Massarineae</taxon>
        <taxon>Didymosphaeriaceae</taxon>
        <taxon>Bimuria</taxon>
    </lineage>
</organism>
<protein>
    <recommendedName>
        <fullName evidence="1">Tc1-like transposase DDE domain-containing protein</fullName>
    </recommendedName>
</protein>
<gene>
    <name evidence="2" type="ORF">BU23DRAFT_368456</name>
</gene>
<proteinExistence type="predicted"/>
<keyword evidence="3" id="KW-1185">Reference proteome</keyword>
<evidence type="ECO:0000313" key="3">
    <source>
        <dbReference type="Proteomes" id="UP000800036"/>
    </source>
</evidence>
<evidence type="ECO:0000259" key="1">
    <source>
        <dbReference type="Pfam" id="PF13358"/>
    </source>
</evidence>
<dbReference type="InterPro" id="IPR036397">
    <property type="entry name" value="RNaseH_sf"/>
</dbReference>
<dbReference type="Pfam" id="PF13358">
    <property type="entry name" value="DDE_3"/>
    <property type="match status" value="1"/>
</dbReference>
<dbReference type="GO" id="GO:0003676">
    <property type="term" value="F:nucleic acid binding"/>
    <property type="evidence" value="ECO:0007669"/>
    <property type="project" value="InterPro"/>
</dbReference>
<feature type="non-terminal residue" evidence="2">
    <location>
        <position position="1"/>
    </location>
</feature>